<dbReference type="AlphaFoldDB" id="A0A6J3MHV9"/>
<keyword evidence="1" id="KW-0343">GTPase activation</keyword>
<dbReference type="InterPro" id="IPR000195">
    <property type="entry name" value="Rab-GAP-TBC_dom"/>
</dbReference>
<dbReference type="FunFam" id="1.10.472.80:FF:000005">
    <property type="entry name" value="TBC1 domain family member 15"/>
    <property type="match status" value="1"/>
</dbReference>
<reference evidence="7" key="1">
    <citation type="submission" date="2020-01" db="EMBL/GenBank/DDBJ databases">
        <authorList>
            <consortium name="DOE Joint Genome Institute"/>
            <person name="Haridas S."/>
            <person name="Albert R."/>
            <person name="Binder M."/>
            <person name="Bloem J."/>
            <person name="Labutti K."/>
            <person name="Salamov A."/>
            <person name="Andreopoulos B."/>
            <person name="Baker S.E."/>
            <person name="Barry K."/>
            <person name="Bills G."/>
            <person name="Bluhm B.H."/>
            <person name="Cannon C."/>
            <person name="Castanera R."/>
            <person name="Culley D.E."/>
            <person name="Daum C."/>
            <person name="Ezra D."/>
            <person name="Gonzalez J.B."/>
            <person name="Henrissat B."/>
            <person name="Kuo A."/>
            <person name="Liang C."/>
            <person name="Lipzen A."/>
            <person name="Lutzoni F."/>
            <person name="Magnuson J."/>
            <person name="Mondo S."/>
            <person name="Nolan M."/>
            <person name="Ohm R."/>
            <person name="Pangilinan J."/>
            <person name="Park H.-J."/>
            <person name="Ramirez L."/>
            <person name="Alfaro M."/>
            <person name="Sun H."/>
            <person name="Tritt A."/>
            <person name="Yoshinaga Y."/>
            <person name="Zwiers L.-H."/>
            <person name="Turgeon B.G."/>
            <person name="Goodwin S.B."/>
            <person name="Spatafora J.W."/>
            <person name="Crous P.W."/>
            <person name="Grigoriev I.V."/>
        </authorList>
    </citation>
    <scope>NUCLEOTIDE SEQUENCE</scope>
    <source>
        <strain evidence="7">CBS 342.82</strain>
    </source>
</reference>
<feature type="region of interest" description="Disordered" evidence="4">
    <location>
        <begin position="1"/>
        <end position="36"/>
    </location>
</feature>
<dbReference type="SMART" id="SM00164">
    <property type="entry name" value="TBC"/>
    <property type="match status" value="1"/>
</dbReference>
<dbReference type="GeneID" id="54359919"/>
<reference evidence="7" key="2">
    <citation type="submission" date="2020-04" db="EMBL/GenBank/DDBJ databases">
        <authorList>
            <consortium name="NCBI Genome Project"/>
        </authorList>
    </citation>
    <scope>NUCLEOTIDE SEQUENCE</scope>
    <source>
        <strain evidence="7">CBS 342.82</strain>
    </source>
</reference>
<feature type="region of interest" description="Disordered" evidence="4">
    <location>
        <begin position="720"/>
        <end position="767"/>
    </location>
</feature>
<feature type="region of interest" description="Disordered" evidence="4">
    <location>
        <begin position="772"/>
        <end position="791"/>
    </location>
</feature>
<dbReference type="PANTHER" id="PTHR22957">
    <property type="entry name" value="TBC1 DOMAIN FAMILY MEMBER GTPASE-ACTIVATING PROTEIN"/>
    <property type="match status" value="1"/>
</dbReference>
<gene>
    <name evidence="7" type="ORF">K489DRAFT_330299</name>
</gene>
<proteinExistence type="predicted"/>
<evidence type="ECO:0000256" key="1">
    <source>
        <dbReference type="ARBA" id="ARBA00022468"/>
    </source>
</evidence>
<accession>A0A6J3MHV9</accession>
<reference evidence="7" key="3">
    <citation type="submission" date="2025-08" db="UniProtKB">
        <authorList>
            <consortium name="RefSeq"/>
        </authorList>
    </citation>
    <scope>IDENTIFICATION</scope>
    <source>
        <strain evidence="7">CBS 342.82</strain>
    </source>
</reference>
<dbReference type="GO" id="GO:0005096">
    <property type="term" value="F:GTPase activator activity"/>
    <property type="evidence" value="ECO:0007669"/>
    <property type="project" value="UniProtKB-KW"/>
</dbReference>
<evidence type="ECO:0000256" key="3">
    <source>
        <dbReference type="ARBA" id="ARBA00082648"/>
    </source>
</evidence>
<evidence type="ECO:0000256" key="2">
    <source>
        <dbReference type="ARBA" id="ARBA00072091"/>
    </source>
</evidence>
<dbReference type="GO" id="GO:0005737">
    <property type="term" value="C:cytoplasm"/>
    <property type="evidence" value="ECO:0007669"/>
    <property type="project" value="UniProtKB-ARBA"/>
</dbReference>
<dbReference type="Pfam" id="PF00566">
    <property type="entry name" value="RabGAP-TBC"/>
    <property type="match status" value="1"/>
</dbReference>
<dbReference type="FunFam" id="1.10.8.270:FF:000032">
    <property type="entry name" value="GTPase activating protein (Gyp7)"/>
    <property type="match status" value="1"/>
</dbReference>
<dbReference type="PANTHER" id="PTHR22957:SF502">
    <property type="entry name" value="SMALL G PROTEIN SIGNALING MODULATOR 2-RELATED"/>
    <property type="match status" value="1"/>
</dbReference>
<dbReference type="Pfam" id="PF12068">
    <property type="entry name" value="PH_RBD"/>
    <property type="match status" value="1"/>
</dbReference>
<dbReference type="RefSeq" id="XP_033464551.1">
    <property type="nucleotide sequence ID" value="XM_033602119.1"/>
</dbReference>
<sequence length="791" mass="89783">MASRTTGPPSPSASFYDVSDDDEGGYSTIRPSDDPRKGVKLLFAKSKVYMHPTSSAKDNVPGVISLMQQKGDANSDFLLAWVPEGSLRDVREKETYAKVETASIDSEEPPKQSHLVARPPVVASSSGTGAFAVPLSDIFSVQIRIPSVGWWFGSIIINSRSGSSFPALFFHDSECQSTIAKRKKHQRENFSISDMFWGGDQVVEWLKRYVTVERSAHELSIYLIEPSESDKVSFGSGGKPTQDKVRNLLEGNDSDVASTQNGQGSGLEQVVTALKQARWNFLETMAQVTTFTRRTAQAVADNRNIPPQVRRLMQNPQVQTVSEEFDSARIYLARWAMGIAEQSEKERNARIWLAKDVLRMENSDLGQFELLDLDAQGASLTDKRKPVTQKEWNGFFNIRTGRLERTPDEVKERIFHGGLADDGVRKDAWLFLLGVYDWNSTKDERHAHMNSLRDEYIRMKGAWWESMVDGTGTLEEREWWTDQKNRIEKDVHRTDRHLPLFAGEDIPHPDPDSPFAESGTNVHLEQMKDMLLTYNQLNHELGYVQGMSDLLAPIYAVSQDDAVAFWGFAKFMERMERNYLRDQSGMRLQLLTLDQLVQFLDPQLYEYLSKVDSTNFFFFFRMILVWYKREFDFPDILRLWEVMWTDYLTSSFHLFIAVAILEKHRSIIMEHLKGFDEVLKYIQELSGTIDLSSTIIRAEALFRRFQRMVEAIDKKPNFPALEGRAPSVPSSPTRPSGSAGPSHSRGPSSASTMSNNETQKVISPELRSLLSRTIPVLPKKGSDAKSKPARA</sequence>
<evidence type="ECO:0000259" key="5">
    <source>
        <dbReference type="PROSITE" id="PS50086"/>
    </source>
</evidence>
<evidence type="ECO:0000256" key="4">
    <source>
        <dbReference type="SAM" id="MobiDB-lite"/>
    </source>
</evidence>
<name>A0A6J3MHV9_9PEZI</name>
<feature type="compositionally biased region" description="Polar residues" evidence="4">
    <location>
        <begin position="728"/>
        <end position="761"/>
    </location>
</feature>
<dbReference type="OrthoDB" id="10264062at2759"/>
<evidence type="ECO:0000313" key="7">
    <source>
        <dbReference type="RefSeq" id="XP_033464551.1"/>
    </source>
</evidence>
<feature type="domain" description="Rab-GAP TBC" evidence="5">
    <location>
        <begin position="419"/>
        <end position="647"/>
    </location>
</feature>
<dbReference type="Gene3D" id="1.10.8.270">
    <property type="entry name" value="putative rabgap domain of human tbc1 domain family member 14 like domains"/>
    <property type="match status" value="1"/>
</dbReference>
<dbReference type="InterPro" id="IPR035969">
    <property type="entry name" value="Rab-GAP_TBC_sf"/>
</dbReference>
<dbReference type="InterPro" id="IPR021935">
    <property type="entry name" value="SGSM1/2_RBD"/>
</dbReference>
<protein>
    <recommendedName>
        <fullName evidence="2">GTPase-activating protein GYP7</fullName>
    </recommendedName>
    <alternativeName>
        <fullName evidence="3">GAP for YPT7</fullName>
    </alternativeName>
</protein>
<dbReference type="PROSITE" id="PS50086">
    <property type="entry name" value="TBC_RABGAP"/>
    <property type="match status" value="1"/>
</dbReference>
<dbReference type="Gene3D" id="1.10.472.80">
    <property type="entry name" value="Ypt/Rab-GAP domain of gyp1p, domain 3"/>
    <property type="match status" value="1"/>
</dbReference>
<evidence type="ECO:0000313" key="6">
    <source>
        <dbReference type="Proteomes" id="UP000504637"/>
    </source>
</evidence>
<dbReference type="SUPFAM" id="SSF47923">
    <property type="entry name" value="Ypt/Rab-GAP domain of gyp1p"/>
    <property type="match status" value="2"/>
</dbReference>
<feature type="compositionally biased region" description="Basic and acidic residues" evidence="4">
    <location>
        <begin position="780"/>
        <end position="791"/>
    </location>
</feature>
<keyword evidence="6" id="KW-1185">Reference proteome</keyword>
<organism evidence="7">
    <name type="scientific">Dissoconium aciculare CBS 342.82</name>
    <dbReference type="NCBI Taxonomy" id="1314786"/>
    <lineage>
        <taxon>Eukaryota</taxon>
        <taxon>Fungi</taxon>
        <taxon>Dikarya</taxon>
        <taxon>Ascomycota</taxon>
        <taxon>Pezizomycotina</taxon>
        <taxon>Dothideomycetes</taxon>
        <taxon>Dothideomycetidae</taxon>
        <taxon>Mycosphaerellales</taxon>
        <taxon>Dissoconiaceae</taxon>
        <taxon>Dissoconium</taxon>
    </lineage>
</organism>
<dbReference type="Proteomes" id="UP000504637">
    <property type="component" value="Unplaced"/>
</dbReference>